<dbReference type="AlphaFoldDB" id="A0A0M8N3A6"/>
<name>A0A0M8N3A6_ESCWE</name>
<comment type="caution">
    <text evidence="4">The sequence shown here is derived from an EMBL/GenBank/DDBJ whole genome shotgun (WGS) entry which is preliminary data.</text>
</comment>
<dbReference type="GO" id="GO:0008270">
    <property type="term" value="F:zinc ion binding"/>
    <property type="evidence" value="ECO:0007669"/>
    <property type="project" value="UniProtKB-KW"/>
</dbReference>
<dbReference type="OrthoDB" id="194358at2759"/>
<protein>
    <recommendedName>
        <fullName evidence="6">RING-type domain-containing protein</fullName>
    </recommendedName>
</protein>
<keyword evidence="5" id="KW-1185">Reference proteome</keyword>
<evidence type="ECO:0000256" key="2">
    <source>
        <dbReference type="ARBA" id="ARBA00022771"/>
    </source>
</evidence>
<keyword evidence="3" id="KW-0862">Zinc</keyword>
<keyword evidence="2" id="KW-0863">Zinc-finger</keyword>
<sequence>MVIRGIVDKLMAEANLHRSIGKIHGEARSEFYRQTLAIDEMISHSTCLSCLNGLPTHCLPCGHIICGACAGSLGHTLDGGFFLLDECPLSKYHDEWSSCIVSQMPRQARPRILSLDG</sequence>
<evidence type="ECO:0008006" key="6">
    <source>
        <dbReference type="Google" id="ProtNLM"/>
    </source>
</evidence>
<dbReference type="PROSITE" id="PS00518">
    <property type="entry name" value="ZF_RING_1"/>
    <property type="match status" value="1"/>
</dbReference>
<evidence type="ECO:0000256" key="3">
    <source>
        <dbReference type="ARBA" id="ARBA00022833"/>
    </source>
</evidence>
<evidence type="ECO:0000313" key="5">
    <source>
        <dbReference type="Proteomes" id="UP000053831"/>
    </source>
</evidence>
<evidence type="ECO:0000256" key="1">
    <source>
        <dbReference type="ARBA" id="ARBA00022723"/>
    </source>
</evidence>
<reference evidence="4 5" key="1">
    <citation type="submission" date="2015-07" db="EMBL/GenBank/DDBJ databases">
        <title>The genome of the fungus Escovopsis weberi, a specialized disease agent of ant agriculture.</title>
        <authorList>
            <person name="de Man T.J."/>
            <person name="Stajich J.E."/>
            <person name="Kubicek C.P."/>
            <person name="Chenthamara K."/>
            <person name="Atanasova L."/>
            <person name="Druzhinina I.S."/>
            <person name="Birnbaum S."/>
            <person name="Barribeau S.M."/>
            <person name="Teiling C."/>
            <person name="Suen G."/>
            <person name="Currie C."/>
            <person name="Gerardo N.M."/>
        </authorList>
    </citation>
    <scope>NUCLEOTIDE SEQUENCE [LARGE SCALE GENOMIC DNA]</scope>
</reference>
<dbReference type="InterPro" id="IPR017907">
    <property type="entry name" value="Znf_RING_CS"/>
</dbReference>
<dbReference type="Proteomes" id="UP000053831">
    <property type="component" value="Unassembled WGS sequence"/>
</dbReference>
<evidence type="ECO:0000313" key="4">
    <source>
        <dbReference type="EMBL" id="KOS22277.1"/>
    </source>
</evidence>
<organism evidence="4 5">
    <name type="scientific">Escovopsis weberi</name>
    <dbReference type="NCBI Taxonomy" id="150374"/>
    <lineage>
        <taxon>Eukaryota</taxon>
        <taxon>Fungi</taxon>
        <taxon>Dikarya</taxon>
        <taxon>Ascomycota</taxon>
        <taxon>Pezizomycotina</taxon>
        <taxon>Sordariomycetes</taxon>
        <taxon>Hypocreomycetidae</taxon>
        <taxon>Hypocreales</taxon>
        <taxon>Hypocreaceae</taxon>
        <taxon>Escovopsis</taxon>
    </lineage>
</organism>
<gene>
    <name evidence="4" type="ORF">ESCO_001433</name>
</gene>
<keyword evidence="1" id="KW-0479">Metal-binding</keyword>
<dbReference type="EMBL" id="LGSR01000006">
    <property type="protein sequence ID" value="KOS22277.1"/>
    <property type="molecule type" value="Genomic_DNA"/>
</dbReference>
<proteinExistence type="predicted"/>
<dbReference type="STRING" id="150374.A0A0M8N3A6"/>
<accession>A0A0M8N3A6</accession>